<dbReference type="RefSeq" id="XP_001835176.2">
    <property type="nucleotide sequence ID" value="XM_001835124.2"/>
</dbReference>
<proteinExistence type="predicted"/>
<feature type="transmembrane region" description="Helical" evidence="1">
    <location>
        <begin position="62"/>
        <end position="86"/>
    </location>
</feature>
<evidence type="ECO:0008006" key="4">
    <source>
        <dbReference type="Google" id="ProtNLM"/>
    </source>
</evidence>
<keyword evidence="1" id="KW-0812">Transmembrane</keyword>
<evidence type="ECO:0000313" key="2">
    <source>
        <dbReference type="EMBL" id="EAU86660.2"/>
    </source>
</evidence>
<keyword evidence="1" id="KW-0472">Membrane</keyword>
<comment type="caution">
    <text evidence="2">The sequence shown here is derived from an EMBL/GenBank/DDBJ whole genome shotgun (WGS) entry which is preliminary data.</text>
</comment>
<dbReference type="Proteomes" id="UP000001861">
    <property type="component" value="Unassembled WGS sequence"/>
</dbReference>
<protein>
    <recommendedName>
        <fullName evidence="4">MARVEL domain-containing protein</fullName>
    </recommendedName>
</protein>
<feature type="transmembrane region" description="Helical" evidence="1">
    <location>
        <begin position="106"/>
        <end position="122"/>
    </location>
</feature>
<dbReference type="EMBL" id="AACS02000012">
    <property type="protein sequence ID" value="EAU86660.2"/>
    <property type="molecule type" value="Genomic_DNA"/>
</dbReference>
<accession>A8NNQ6</accession>
<name>A8NNQ6_COPC7</name>
<organism evidence="2 3">
    <name type="scientific">Coprinopsis cinerea (strain Okayama-7 / 130 / ATCC MYA-4618 / FGSC 9003)</name>
    <name type="common">Inky cap fungus</name>
    <name type="synonym">Hormographiella aspergillata</name>
    <dbReference type="NCBI Taxonomy" id="240176"/>
    <lineage>
        <taxon>Eukaryota</taxon>
        <taxon>Fungi</taxon>
        <taxon>Dikarya</taxon>
        <taxon>Basidiomycota</taxon>
        <taxon>Agaricomycotina</taxon>
        <taxon>Agaricomycetes</taxon>
        <taxon>Agaricomycetidae</taxon>
        <taxon>Agaricales</taxon>
        <taxon>Agaricineae</taxon>
        <taxon>Psathyrellaceae</taxon>
        <taxon>Coprinopsis</taxon>
    </lineage>
</organism>
<dbReference type="KEGG" id="cci:CC1G_07318"/>
<dbReference type="InParanoid" id="A8NNQ6"/>
<evidence type="ECO:0000256" key="1">
    <source>
        <dbReference type="SAM" id="Phobius"/>
    </source>
</evidence>
<dbReference type="OMA" id="NSACTVD"/>
<gene>
    <name evidence="2" type="ORF">CC1G_07318</name>
</gene>
<dbReference type="GeneID" id="6011704"/>
<keyword evidence="1" id="KW-1133">Transmembrane helix</keyword>
<dbReference type="VEuPathDB" id="FungiDB:CC1G_07318"/>
<dbReference type="OrthoDB" id="2916447at2759"/>
<evidence type="ECO:0000313" key="3">
    <source>
        <dbReference type="Proteomes" id="UP000001861"/>
    </source>
</evidence>
<reference evidence="2 3" key="1">
    <citation type="journal article" date="2010" name="Proc. Natl. Acad. Sci. U.S.A.">
        <title>Insights into evolution of multicellular fungi from the assembled chromosomes of the mushroom Coprinopsis cinerea (Coprinus cinereus).</title>
        <authorList>
            <person name="Stajich J.E."/>
            <person name="Wilke S.K."/>
            <person name="Ahren D."/>
            <person name="Au C.H."/>
            <person name="Birren B.W."/>
            <person name="Borodovsky M."/>
            <person name="Burns C."/>
            <person name="Canback B."/>
            <person name="Casselton L.A."/>
            <person name="Cheng C.K."/>
            <person name="Deng J."/>
            <person name="Dietrich F.S."/>
            <person name="Fargo D.C."/>
            <person name="Farman M.L."/>
            <person name="Gathman A.C."/>
            <person name="Goldberg J."/>
            <person name="Guigo R."/>
            <person name="Hoegger P.J."/>
            <person name="Hooker J.B."/>
            <person name="Huggins A."/>
            <person name="James T.Y."/>
            <person name="Kamada T."/>
            <person name="Kilaru S."/>
            <person name="Kodira C."/>
            <person name="Kues U."/>
            <person name="Kupfer D."/>
            <person name="Kwan H.S."/>
            <person name="Lomsadze A."/>
            <person name="Li W."/>
            <person name="Lilly W.W."/>
            <person name="Ma L.J."/>
            <person name="Mackey A.J."/>
            <person name="Manning G."/>
            <person name="Martin F."/>
            <person name="Muraguchi H."/>
            <person name="Natvig D.O."/>
            <person name="Palmerini H."/>
            <person name="Ramesh M.A."/>
            <person name="Rehmeyer C.J."/>
            <person name="Roe B.A."/>
            <person name="Shenoy N."/>
            <person name="Stanke M."/>
            <person name="Ter-Hovhannisyan V."/>
            <person name="Tunlid A."/>
            <person name="Velagapudi R."/>
            <person name="Vision T.J."/>
            <person name="Zeng Q."/>
            <person name="Zolan M.E."/>
            <person name="Pukkila P.J."/>
        </authorList>
    </citation>
    <scope>NUCLEOTIDE SEQUENCE [LARGE SCALE GENOMIC DNA]</scope>
    <source>
        <strain evidence="3">Okayama-7 / 130 / ATCC MYA-4618 / FGSC 9003</strain>
    </source>
</reference>
<sequence>MTATTNNQVNGAGGSTPKQFAMSLRNSLAEWRVYLGIATCVVALTLILGIITLSFVKPKVEPLLFGLDIAAILLSLATFAALCFFIQRAKDQKYGDQPYDPNYIDILIALGIATLFGLTALAELKELPQRCYSGPNEDFKAIGPEVCGVFTTMGVLSCLGGSIMLLTCILIAVAIREAIEVAKLPPPVFPTGAEPAVMRWLDRNDPFNVSSRDPHRQNSYGP</sequence>
<feature type="transmembrane region" description="Helical" evidence="1">
    <location>
        <begin position="142"/>
        <end position="175"/>
    </location>
</feature>
<dbReference type="HOGENOM" id="CLU_1245278_0_0_1"/>
<keyword evidence="3" id="KW-1185">Reference proteome</keyword>
<dbReference type="AlphaFoldDB" id="A8NNQ6"/>
<feature type="transmembrane region" description="Helical" evidence="1">
    <location>
        <begin position="33"/>
        <end position="56"/>
    </location>
</feature>